<protein>
    <recommendedName>
        <fullName evidence="3">SGNH hydrolase-type esterase domain-containing protein</fullName>
    </recommendedName>
</protein>
<dbReference type="Proteomes" id="UP000255328">
    <property type="component" value="Unassembled WGS sequence"/>
</dbReference>
<keyword evidence="2" id="KW-1185">Reference proteome</keyword>
<evidence type="ECO:0008006" key="3">
    <source>
        <dbReference type="Google" id="ProtNLM"/>
    </source>
</evidence>
<accession>A0A377GVF6</accession>
<dbReference type="RefSeq" id="WP_174888023.1">
    <property type="nucleotide sequence ID" value="NZ_CASFEE010000011.1"/>
</dbReference>
<evidence type="ECO:0000313" key="2">
    <source>
        <dbReference type="Proteomes" id="UP000255328"/>
    </source>
</evidence>
<organism evidence="1 2">
    <name type="scientific">Fusobacterium necrogenes</name>
    <dbReference type="NCBI Taxonomy" id="858"/>
    <lineage>
        <taxon>Bacteria</taxon>
        <taxon>Fusobacteriati</taxon>
        <taxon>Fusobacteriota</taxon>
        <taxon>Fusobacteriia</taxon>
        <taxon>Fusobacteriales</taxon>
        <taxon>Fusobacteriaceae</taxon>
        <taxon>Fusobacterium</taxon>
    </lineage>
</organism>
<proteinExistence type="predicted"/>
<dbReference type="Gene3D" id="3.40.50.1110">
    <property type="entry name" value="SGNH hydrolase"/>
    <property type="match status" value="1"/>
</dbReference>
<name>A0A377GVF6_9FUSO</name>
<gene>
    <name evidence="1" type="ORF">NCTC10723_00357</name>
</gene>
<dbReference type="EMBL" id="UGGU01000003">
    <property type="protein sequence ID" value="STO30926.1"/>
    <property type="molecule type" value="Genomic_DNA"/>
</dbReference>
<reference evidence="1 2" key="1">
    <citation type="submission" date="2018-06" db="EMBL/GenBank/DDBJ databases">
        <authorList>
            <consortium name="Pathogen Informatics"/>
            <person name="Doyle S."/>
        </authorList>
    </citation>
    <scope>NUCLEOTIDE SEQUENCE [LARGE SCALE GENOMIC DNA]</scope>
    <source>
        <strain evidence="1 2">NCTC10723</strain>
    </source>
</reference>
<dbReference type="SUPFAM" id="SSF52266">
    <property type="entry name" value="SGNH hydrolase"/>
    <property type="match status" value="1"/>
</dbReference>
<dbReference type="AlphaFoldDB" id="A0A377GVF6"/>
<dbReference type="InterPro" id="IPR036514">
    <property type="entry name" value="SGNH_hydro_sf"/>
</dbReference>
<sequence>MRVLFIGNSHTYFNDMPHIFKQVCQENCIDVEVTMLARGYKGLDYHCKEPQTRFNILYGNYDIVVLQHLQSGFDKEVLYNSTKKLKEWINISGAKPILYMTWTLKDERDKQLELTEGYKEVGEKLGIEVAPVGEVWWRYFDKYPEDILYFKDDKHASPLGSTLAAYTIFNTIFKKKIINGSKSLEKISELLYSIKL</sequence>
<evidence type="ECO:0000313" key="1">
    <source>
        <dbReference type="EMBL" id="STO30926.1"/>
    </source>
</evidence>